<dbReference type="OrthoDB" id="1683450at2"/>
<sequence>MANSNQNWPRALANAINLATSVAAAIALGYFGGRWLDGRYDTEPWLSIVGLVFGMATAGKMMWERLMADNQKPPAKEEEK</sequence>
<proteinExistence type="predicted"/>
<accession>A0A0E3W2I9</accession>
<reference evidence="2 3" key="1">
    <citation type="submission" date="2015-03" db="EMBL/GenBank/DDBJ databases">
        <authorList>
            <person name="Murphy D."/>
        </authorList>
    </citation>
    <scope>NUCLEOTIDE SEQUENCE [LARGE SCALE GENOMIC DNA]</scope>
    <source>
        <strain evidence="2 3">OL-4</strain>
    </source>
</reference>
<gene>
    <name evidence="2" type="ORF">255</name>
</gene>
<organism evidence="2 3">
    <name type="scientific">Syntrophomonas zehnderi OL-4</name>
    <dbReference type="NCBI Taxonomy" id="690567"/>
    <lineage>
        <taxon>Bacteria</taxon>
        <taxon>Bacillati</taxon>
        <taxon>Bacillota</taxon>
        <taxon>Clostridia</taxon>
        <taxon>Eubacteriales</taxon>
        <taxon>Syntrophomonadaceae</taxon>
        <taxon>Syntrophomonas</taxon>
    </lineage>
</organism>
<dbReference type="Proteomes" id="UP000045545">
    <property type="component" value="Unassembled WGS sequence"/>
</dbReference>
<evidence type="ECO:0000256" key="1">
    <source>
        <dbReference type="SAM" id="Phobius"/>
    </source>
</evidence>
<evidence type="ECO:0000313" key="2">
    <source>
        <dbReference type="EMBL" id="CFX02870.1"/>
    </source>
</evidence>
<evidence type="ECO:0000313" key="3">
    <source>
        <dbReference type="Proteomes" id="UP000045545"/>
    </source>
</evidence>
<keyword evidence="1" id="KW-1133">Transmembrane helix</keyword>
<dbReference type="EMBL" id="CGIH01000004">
    <property type="protein sequence ID" value="CFX02870.1"/>
    <property type="molecule type" value="Genomic_DNA"/>
</dbReference>
<keyword evidence="3" id="KW-1185">Reference proteome</keyword>
<dbReference type="AlphaFoldDB" id="A0A0E3W2I9"/>
<dbReference type="RefSeq" id="WP_046494905.1">
    <property type="nucleotide sequence ID" value="NZ_CGIH01000004.1"/>
</dbReference>
<dbReference type="InterPro" id="IPR032820">
    <property type="entry name" value="ATPase_put"/>
</dbReference>
<name>A0A0E3W2I9_9FIRM</name>
<feature type="transmembrane region" description="Helical" evidence="1">
    <location>
        <begin position="45"/>
        <end position="63"/>
    </location>
</feature>
<feature type="transmembrane region" description="Helical" evidence="1">
    <location>
        <begin position="12"/>
        <end position="33"/>
    </location>
</feature>
<keyword evidence="1" id="KW-0812">Transmembrane</keyword>
<dbReference type="Pfam" id="PF09527">
    <property type="entry name" value="ATPase_gene1"/>
    <property type="match status" value="1"/>
</dbReference>
<keyword evidence="1" id="KW-0472">Membrane</keyword>
<protein>
    <submittedName>
        <fullName evidence="2">Uncharacterized</fullName>
    </submittedName>
</protein>
<dbReference type="STRING" id="690567.255"/>